<keyword evidence="7" id="KW-1185">Reference proteome</keyword>
<feature type="binding site" evidence="4">
    <location>
        <position position="224"/>
    </location>
    <ligand>
        <name>Zn(2+)</name>
        <dbReference type="ChEBI" id="CHEBI:29105"/>
    </ligand>
</feature>
<dbReference type="InterPro" id="IPR026590">
    <property type="entry name" value="Ssirtuin_cat_dom"/>
</dbReference>
<dbReference type="EMBL" id="LN891258">
    <property type="protein sequence ID" value="CUS07048.1"/>
    <property type="molecule type" value="Genomic_DNA"/>
</dbReference>
<accession>A0A292PKB0</accession>
<evidence type="ECO:0000259" key="5">
    <source>
        <dbReference type="PROSITE" id="PS50305"/>
    </source>
</evidence>
<evidence type="ECO:0000313" key="6">
    <source>
        <dbReference type="EMBL" id="CUS07048.1"/>
    </source>
</evidence>
<feature type="binding site" evidence="4">
    <location>
        <position position="155"/>
    </location>
    <ligand>
        <name>Zn(2+)</name>
        <dbReference type="ChEBI" id="CHEBI:29105"/>
    </ligand>
</feature>
<evidence type="ECO:0000313" key="7">
    <source>
        <dbReference type="Proteomes" id="UP001412239"/>
    </source>
</evidence>
<dbReference type="Gene3D" id="3.30.1600.10">
    <property type="entry name" value="SIR2/SIRT2 'Small Domain"/>
    <property type="match status" value="1"/>
</dbReference>
<dbReference type="InterPro" id="IPR029035">
    <property type="entry name" value="DHS-like_NAD/FAD-binding_dom"/>
</dbReference>
<dbReference type="InterPro" id="IPR026591">
    <property type="entry name" value="Sirtuin_cat_small_dom_sf"/>
</dbReference>
<evidence type="ECO:0000256" key="4">
    <source>
        <dbReference type="PROSITE-ProRule" id="PRU00236"/>
    </source>
</evidence>
<comment type="similarity">
    <text evidence="1">Belongs to the sirtuin family. Class I subfamily.</text>
</comment>
<dbReference type="GO" id="GO:0046872">
    <property type="term" value="F:metal ion binding"/>
    <property type="evidence" value="ECO:0007669"/>
    <property type="project" value="UniProtKB-KW"/>
</dbReference>
<keyword evidence="3" id="KW-0520">NAD</keyword>
<feature type="binding site" evidence="4">
    <location>
        <position position="158"/>
    </location>
    <ligand>
        <name>Zn(2+)</name>
        <dbReference type="ChEBI" id="CHEBI:29105"/>
    </ligand>
</feature>
<dbReference type="AlphaFoldDB" id="A0A292PKB0"/>
<dbReference type="InterPro" id="IPR003000">
    <property type="entry name" value="Sirtuin"/>
</dbReference>
<sequence length="374" mass="40531">MVTPRIPYVLPFPPPPTHPKNATTLTAAIDAVTNFLESRNIVILTGAGVSVESGLADYRGGRGTYRLNRTYRPIFYEEFARNHEARKRRYWARSFLGWPIMEKAKPNRAHLSISMLGKLGVLNHVITQNVDSLHYACHPHLRTTELHGTLRTLTCLTCRSPYPRAEFQKALAELNPKWAEFLHTAIEAGIFDNDYRREGGIKTNPDGDVDVPGAPYTKFRYPPCPTCLNSDDIRVLVDAQGSHKPDGRLATNGVLKPSVTFFGESVAPEAKAEAEEMVDKCGGILVVGTSLATYSAYRLAKASHDAGKDVGIVNLGGVRGEDLFFSREAKGKRLRVDFGVGDVLAGVVMNLGGEVTEGVGSETPLGGGGAGLGG</sequence>
<name>A0A292PKB0_9PEZI</name>
<dbReference type="PANTHER" id="PTHR11085:SF10">
    <property type="entry name" value="NAD-DEPENDENT PROTEIN DEACYLASE SIRTUIN-5, MITOCHONDRIAL-RELATED"/>
    <property type="match status" value="1"/>
</dbReference>
<evidence type="ECO:0000256" key="1">
    <source>
        <dbReference type="ARBA" id="ARBA00006924"/>
    </source>
</evidence>
<dbReference type="PANTHER" id="PTHR11085">
    <property type="entry name" value="NAD-DEPENDENT PROTEIN DEACYLASE SIRTUIN-5, MITOCHONDRIAL-RELATED"/>
    <property type="match status" value="1"/>
</dbReference>
<dbReference type="GO" id="GO:0070403">
    <property type="term" value="F:NAD+ binding"/>
    <property type="evidence" value="ECO:0007669"/>
    <property type="project" value="InterPro"/>
</dbReference>
<evidence type="ECO:0000256" key="3">
    <source>
        <dbReference type="ARBA" id="ARBA00023027"/>
    </source>
</evidence>
<feature type="binding site" evidence="4">
    <location>
        <position position="227"/>
    </location>
    <ligand>
        <name>Zn(2+)</name>
        <dbReference type="ChEBI" id="CHEBI:29105"/>
    </ligand>
</feature>
<keyword evidence="4" id="KW-0862">Zinc</keyword>
<dbReference type="InterPro" id="IPR050134">
    <property type="entry name" value="NAD-dep_sirtuin_deacylases"/>
</dbReference>
<protein>
    <recommendedName>
        <fullName evidence="5">Deacetylase sirtuin-type domain-containing protein</fullName>
    </recommendedName>
</protein>
<dbReference type="SUPFAM" id="SSF52467">
    <property type="entry name" value="DHS-like NAD/FAD-binding domain"/>
    <property type="match status" value="1"/>
</dbReference>
<dbReference type="GO" id="GO:0017136">
    <property type="term" value="F:histone deacetylase activity, NAD-dependent"/>
    <property type="evidence" value="ECO:0007669"/>
    <property type="project" value="TreeGrafter"/>
</dbReference>
<dbReference type="Proteomes" id="UP001412239">
    <property type="component" value="Unassembled WGS sequence"/>
</dbReference>
<organism evidence="6 7">
    <name type="scientific">Tuber aestivum</name>
    <name type="common">summer truffle</name>
    <dbReference type="NCBI Taxonomy" id="59557"/>
    <lineage>
        <taxon>Eukaryota</taxon>
        <taxon>Fungi</taxon>
        <taxon>Dikarya</taxon>
        <taxon>Ascomycota</taxon>
        <taxon>Pezizomycotina</taxon>
        <taxon>Pezizomycetes</taxon>
        <taxon>Pezizales</taxon>
        <taxon>Tuberaceae</taxon>
        <taxon>Tuber</taxon>
    </lineage>
</organism>
<dbReference type="PROSITE" id="PS50305">
    <property type="entry name" value="SIRTUIN"/>
    <property type="match status" value="1"/>
</dbReference>
<evidence type="ECO:0000256" key="2">
    <source>
        <dbReference type="ARBA" id="ARBA00022679"/>
    </source>
</evidence>
<reference evidence="6" key="1">
    <citation type="submission" date="2015-10" db="EMBL/GenBank/DDBJ databases">
        <authorList>
            <person name="Regsiter A."/>
            <person name="william w."/>
        </authorList>
    </citation>
    <scope>NUCLEOTIDE SEQUENCE</scope>
    <source>
        <strain evidence="6">Montdore</strain>
    </source>
</reference>
<dbReference type="Pfam" id="PF02146">
    <property type="entry name" value="SIR2"/>
    <property type="match status" value="1"/>
</dbReference>
<feature type="domain" description="Deacetylase sirtuin-type" evidence="5">
    <location>
        <begin position="18"/>
        <end position="354"/>
    </location>
</feature>
<feature type="active site" description="Proton acceptor" evidence="4">
    <location>
        <position position="147"/>
    </location>
</feature>
<keyword evidence="4" id="KW-0479">Metal-binding</keyword>
<dbReference type="Gene3D" id="3.40.50.1220">
    <property type="entry name" value="TPP-binding domain"/>
    <property type="match status" value="1"/>
</dbReference>
<gene>
    <name evidence="6" type="ORF">GSTUAT00008876001</name>
</gene>
<keyword evidence="2" id="KW-0808">Transferase</keyword>
<proteinExistence type="inferred from homology"/>